<dbReference type="RefSeq" id="WP_055581194.1">
    <property type="nucleotide sequence ID" value="NZ_LKTM01000365.1"/>
</dbReference>
<gene>
    <name evidence="2" type="ORF">AO501_12375</name>
</gene>
<dbReference type="EMBL" id="LKTM01000365">
    <property type="protein sequence ID" value="KQH75838.1"/>
    <property type="molecule type" value="Genomic_DNA"/>
</dbReference>
<evidence type="ECO:0000256" key="1">
    <source>
        <dbReference type="SAM" id="MobiDB-lite"/>
    </source>
</evidence>
<sequence>MSINDNAHEFGQHFKQGGWRLGFLVARSVEHGGSGGRPSENRSLENGSGKVSISRFAELAGVSKSHVSYYFKAWQLAADDKLCPSAEQLSPDSDDGLRDDIDEDDNHTREMWLKYLQQAREPREPGTRGAKAGSRSKATTGDTAEKDSQAVEALTDISDKLAKNLVKVFNGVGPKLMGDEAGLAAYVEKLRHTRFELDKQCREIDQLLERIGFGDQSPADDRVELEENGIDQ</sequence>
<dbReference type="OrthoDB" id="4752588at2"/>
<evidence type="ECO:0000313" key="2">
    <source>
        <dbReference type="EMBL" id="KQH75838.1"/>
    </source>
</evidence>
<evidence type="ECO:0000313" key="3">
    <source>
        <dbReference type="Proteomes" id="UP000051677"/>
    </source>
</evidence>
<dbReference type="AlphaFoldDB" id="A0A0Q2QV10"/>
<organism evidence="2 3">
    <name type="scientific">Mycobacterium gordonae</name>
    <dbReference type="NCBI Taxonomy" id="1778"/>
    <lineage>
        <taxon>Bacteria</taxon>
        <taxon>Bacillati</taxon>
        <taxon>Actinomycetota</taxon>
        <taxon>Actinomycetes</taxon>
        <taxon>Mycobacteriales</taxon>
        <taxon>Mycobacteriaceae</taxon>
        <taxon>Mycobacterium</taxon>
    </lineage>
</organism>
<protein>
    <submittedName>
        <fullName evidence="2">Uncharacterized protein</fullName>
    </submittedName>
</protein>
<feature type="region of interest" description="Disordered" evidence="1">
    <location>
        <begin position="117"/>
        <end position="149"/>
    </location>
</feature>
<accession>A0A0Q2QV10</accession>
<name>A0A0Q2QV10_MYCGO</name>
<feature type="region of interest" description="Disordered" evidence="1">
    <location>
        <begin position="30"/>
        <end position="49"/>
    </location>
</feature>
<comment type="caution">
    <text evidence="2">The sequence shown here is derived from an EMBL/GenBank/DDBJ whole genome shotgun (WGS) entry which is preliminary data.</text>
</comment>
<dbReference type="Proteomes" id="UP000051677">
    <property type="component" value="Unassembled WGS sequence"/>
</dbReference>
<reference evidence="2 3" key="1">
    <citation type="submission" date="2015-10" db="EMBL/GenBank/DDBJ databases">
        <title>Mycobacterium gordonae draft genome assembly.</title>
        <authorList>
            <person name="Ustinova V."/>
            <person name="Smirnova T."/>
            <person name="Blagodatskikh K."/>
            <person name="Varlamov D."/>
            <person name="Larionova E."/>
            <person name="Chernousova L."/>
        </authorList>
    </citation>
    <scope>NUCLEOTIDE SEQUENCE [LARGE SCALE GENOMIC DNA]</scope>
    <source>
        <strain evidence="2 3">CTRI 14-8773</strain>
    </source>
</reference>
<proteinExistence type="predicted"/>